<feature type="region of interest" description="Disordered" evidence="8">
    <location>
        <begin position="1"/>
        <end position="27"/>
    </location>
</feature>
<dbReference type="InterPro" id="IPR036770">
    <property type="entry name" value="Ankyrin_rpt-contain_sf"/>
</dbReference>
<dbReference type="Pfam" id="PF07714">
    <property type="entry name" value="PK_Tyr_Ser-Thr"/>
    <property type="match status" value="1"/>
</dbReference>
<dbReference type="SUPFAM" id="SSF48403">
    <property type="entry name" value="Ankyrin repeat"/>
    <property type="match status" value="1"/>
</dbReference>
<keyword evidence="11" id="KW-1185">Reference proteome</keyword>
<dbReference type="CDD" id="cd13999">
    <property type="entry name" value="STKc_MAP3K-like"/>
    <property type="match status" value="1"/>
</dbReference>
<dbReference type="SMART" id="SM00220">
    <property type="entry name" value="S_TKc"/>
    <property type="match status" value="1"/>
</dbReference>
<comment type="similarity">
    <text evidence="1">Belongs to the protein kinase superfamily. TKL Ser/Thr protein kinase family.</text>
</comment>
<dbReference type="InterPro" id="IPR008271">
    <property type="entry name" value="Ser/Thr_kinase_AS"/>
</dbReference>
<dbReference type="GO" id="GO:0004674">
    <property type="term" value="F:protein serine/threonine kinase activity"/>
    <property type="evidence" value="ECO:0007669"/>
    <property type="project" value="UniProtKB-KW"/>
</dbReference>
<evidence type="ECO:0000256" key="5">
    <source>
        <dbReference type="ARBA" id="ARBA00022777"/>
    </source>
</evidence>
<dbReference type="Proteomes" id="UP001472866">
    <property type="component" value="Chromosome 07"/>
</dbReference>
<name>A0AAX4PBM7_9CHLO</name>
<keyword evidence="6 7" id="KW-0067">ATP-binding</keyword>
<sequence>MFRKKAKGKDDPQVQPRVSDEYGEKLTRSLSMEIRELRIREKEILSQLKSRGVKADELSSDSEDGTDGLARPGSPNEKRLLAAAPTSESLKRRASHGHLTGLAVGNDDDVLEDSQHGSGKALSAIQREESRQRERVNIIVIDLLFSAARGRLSACIRKAATLEAAGLYLTDLNCCDYDKRTPLHLSTAEGSFRVSEWLLKEKKVNPNAIDRFGNTPLQGAIWGDHKVIVNLLVEHGGQLLENGVLVDYKPLHAIGSFAGDLQSSEATTLCLEDEFWEISSDAVVKSEKLGAGEFGIVYRATWGKTPVAMKVLKHSDNLAIGEFVTEMNMMRKLHHPNLIQFLGAGTRSKPYFIVTEVAAGGSLSDFFATKKILPLTRLIELALDCANGMAYLHTAAIRKPAMLHRDLKPANLMIFGSPHQTLDKKADEERKWDLLLKSGTLKVTDFGLSKTLGDVAHKKKGESYMLTGETGSYRYMAPEVYRHEEYNEKVDVYAYAMILYQLFERQPPFVMLEPQQAAVAAALKGYRPKLKVLKKEGARRRLGELVERCWNGRPEERPDFEEIINVLNEISRDAHKEQQQVTKKWYQL</sequence>
<evidence type="ECO:0000256" key="7">
    <source>
        <dbReference type="PROSITE-ProRule" id="PRU10141"/>
    </source>
</evidence>
<reference evidence="10 11" key="1">
    <citation type="submission" date="2024-03" db="EMBL/GenBank/DDBJ databases">
        <title>Complete genome sequence of the green alga Chloropicon roscoffensis RCC1871.</title>
        <authorList>
            <person name="Lemieux C."/>
            <person name="Pombert J.-F."/>
            <person name="Otis C."/>
            <person name="Turmel M."/>
        </authorList>
    </citation>
    <scope>NUCLEOTIDE SEQUENCE [LARGE SCALE GENOMIC DNA]</scope>
    <source>
        <strain evidence="10 11">RCC1871</strain>
    </source>
</reference>
<accession>A0AAX4PBM7</accession>
<gene>
    <name evidence="10" type="ORF">HKI87_07g46840</name>
</gene>
<evidence type="ECO:0000313" key="11">
    <source>
        <dbReference type="Proteomes" id="UP001472866"/>
    </source>
</evidence>
<keyword evidence="2" id="KW-0723">Serine/threonine-protein kinase</keyword>
<dbReference type="PROSITE" id="PS00108">
    <property type="entry name" value="PROTEIN_KINASE_ST"/>
    <property type="match status" value="1"/>
</dbReference>
<dbReference type="PROSITE" id="PS00107">
    <property type="entry name" value="PROTEIN_KINASE_ATP"/>
    <property type="match status" value="1"/>
</dbReference>
<dbReference type="InterPro" id="IPR001245">
    <property type="entry name" value="Ser-Thr/Tyr_kinase_cat_dom"/>
</dbReference>
<dbReference type="InterPro" id="IPR011009">
    <property type="entry name" value="Kinase-like_dom_sf"/>
</dbReference>
<evidence type="ECO:0000256" key="4">
    <source>
        <dbReference type="ARBA" id="ARBA00022741"/>
    </source>
</evidence>
<dbReference type="SUPFAM" id="SSF56112">
    <property type="entry name" value="Protein kinase-like (PK-like)"/>
    <property type="match status" value="1"/>
</dbReference>
<evidence type="ECO:0000313" key="10">
    <source>
        <dbReference type="EMBL" id="WZN63139.1"/>
    </source>
</evidence>
<proteinExistence type="inferred from homology"/>
<dbReference type="Gene3D" id="1.25.40.20">
    <property type="entry name" value="Ankyrin repeat-containing domain"/>
    <property type="match status" value="1"/>
</dbReference>
<feature type="binding site" evidence="7">
    <location>
        <position position="310"/>
    </location>
    <ligand>
        <name>ATP</name>
        <dbReference type="ChEBI" id="CHEBI:30616"/>
    </ligand>
</feature>
<feature type="domain" description="Protein kinase" evidence="9">
    <location>
        <begin position="283"/>
        <end position="571"/>
    </location>
</feature>
<feature type="region of interest" description="Disordered" evidence="8">
    <location>
        <begin position="48"/>
        <end position="95"/>
    </location>
</feature>
<keyword evidence="3" id="KW-0808">Transferase</keyword>
<dbReference type="EMBL" id="CP151507">
    <property type="protein sequence ID" value="WZN63139.1"/>
    <property type="molecule type" value="Genomic_DNA"/>
</dbReference>
<dbReference type="Pfam" id="PF12796">
    <property type="entry name" value="Ank_2"/>
    <property type="match status" value="1"/>
</dbReference>
<evidence type="ECO:0000256" key="8">
    <source>
        <dbReference type="SAM" id="MobiDB-lite"/>
    </source>
</evidence>
<evidence type="ECO:0000256" key="3">
    <source>
        <dbReference type="ARBA" id="ARBA00022679"/>
    </source>
</evidence>
<dbReference type="InterPro" id="IPR051681">
    <property type="entry name" value="Ser/Thr_Kinases-Pseudokinases"/>
</dbReference>
<dbReference type="AlphaFoldDB" id="A0AAX4PBM7"/>
<dbReference type="Gene3D" id="1.10.510.10">
    <property type="entry name" value="Transferase(Phosphotransferase) domain 1"/>
    <property type="match status" value="1"/>
</dbReference>
<organism evidence="10 11">
    <name type="scientific">Chloropicon roscoffensis</name>
    <dbReference type="NCBI Taxonomy" id="1461544"/>
    <lineage>
        <taxon>Eukaryota</taxon>
        <taxon>Viridiplantae</taxon>
        <taxon>Chlorophyta</taxon>
        <taxon>Chloropicophyceae</taxon>
        <taxon>Chloropicales</taxon>
        <taxon>Chloropicaceae</taxon>
        <taxon>Chloropicon</taxon>
    </lineage>
</organism>
<dbReference type="InterPro" id="IPR000719">
    <property type="entry name" value="Prot_kinase_dom"/>
</dbReference>
<dbReference type="SMART" id="SM00248">
    <property type="entry name" value="ANK"/>
    <property type="match status" value="2"/>
</dbReference>
<dbReference type="GO" id="GO:0005524">
    <property type="term" value="F:ATP binding"/>
    <property type="evidence" value="ECO:0007669"/>
    <property type="project" value="UniProtKB-UniRule"/>
</dbReference>
<evidence type="ECO:0000256" key="2">
    <source>
        <dbReference type="ARBA" id="ARBA00022527"/>
    </source>
</evidence>
<keyword evidence="4 7" id="KW-0547">Nucleotide-binding</keyword>
<dbReference type="PIRSF" id="PIRSF000654">
    <property type="entry name" value="Integrin-linked_kinase"/>
    <property type="match status" value="1"/>
</dbReference>
<feature type="compositionally biased region" description="Basic and acidic residues" evidence="8">
    <location>
        <begin position="8"/>
        <end position="27"/>
    </location>
</feature>
<protein>
    <submittedName>
        <fullName evidence="10">Protein kinase</fullName>
    </submittedName>
</protein>
<dbReference type="Gene3D" id="3.30.200.20">
    <property type="entry name" value="Phosphorylase Kinase, domain 1"/>
    <property type="match status" value="1"/>
</dbReference>
<keyword evidence="5 10" id="KW-0418">Kinase</keyword>
<dbReference type="PANTHER" id="PTHR44329">
    <property type="entry name" value="SERINE/THREONINE-PROTEIN KINASE TNNI3K-RELATED"/>
    <property type="match status" value="1"/>
</dbReference>
<dbReference type="InterPro" id="IPR002110">
    <property type="entry name" value="Ankyrin_rpt"/>
</dbReference>
<dbReference type="PANTHER" id="PTHR44329:SF140">
    <property type="entry name" value="INACTIVE PROTEIN TYROSINE KINASE PTKL"/>
    <property type="match status" value="1"/>
</dbReference>
<evidence type="ECO:0000259" key="9">
    <source>
        <dbReference type="PROSITE" id="PS50011"/>
    </source>
</evidence>
<dbReference type="InterPro" id="IPR017441">
    <property type="entry name" value="Protein_kinase_ATP_BS"/>
</dbReference>
<dbReference type="FunFam" id="3.30.200.20:FF:000180">
    <property type="entry name" value="serine/threonine-protein kinase STY46-like"/>
    <property type="match status" value="1"/>
</dbReference>
<evidence type="ECO:0000256" key="1">
    <source>
        <dbReference type="ARBA" id="ARBA00005843"/>
    </source>
</evidence>
<dbReference type="PROSITE" id="PS50011">
    <property type="entry name" value="PROTEIN_KINASE_DOM"/>
    <property type="match status" value="1"/>
</dbReference>
<evidence type="ECO:0000256" key="6">
    <source>
        <dbReference type="ARBA" id="ARBA00022840"/>
    </source>
</evidence>